<dbReference type="EMBL" id="FPJO01000038">
    <property type="protein sequence ID" value="SFY43672.1"/>
    <property type="molecule type" value="Genomic_DNA"/>
</dbReference>
<protein>
    <submittedName>
        <fullName evidence="2">Uncharacterized protein</fullName>
    </submittedName>
</protein>
<evidence type="ECO:0000313" key="3">
    <source>
        <dbReference type="Proteomes" id="UP000181909"/>
    </source>
</evidence>
<accession>A0A1K2F928</accession>
<feature type="region of interest" description="Disordered" evidence="1">
    <location>
        <begin position="1"/>
        <end position="61"/>
    </location>
</feature>
<name>A0A1K2F928_STRAR</name>
<organism evidence="2 3">
    <name type="scientific">Streptomyces atratus</name>
    <dbReference type="NCBI Taxonomy" id="1893"/>
    <lineage>
        <taxon>Bacteria</taxon>
        <taxon>Bacillati</taxon>
        <taxon>Actinomycetota</taxon>
        <taxon>Actinomycetes</taxon>
        <taxon>Kitasatosporales</taxon>
        <taxon>Streptomycetaceae</taxon>
        <taxon>Streptomyces</taxon>
    </lineage>
</organism>
<dbReference type="Proteomes" id="UP000181909">
    <property type="component" value="Unassembled WGS sequence"/>
</dbReference>
<gene>
    <name evidence="2" type="ORF">SAMN02787144_103839</name>
</gene>
<evidence type="ECO:0000256" key="1">
    <source>
        <dbReference type="SAM" id="MobiDB-lite"/>
    </source>
</evidence>
<sequence>MMMPGAPRFRDGAAPTKGTRCTSASLLPDDSVLVTGGSDDYRGPGPVSGPEVHPASSATAPAAAARPALIRMFRRPSWLPYIHSPSARASVRCRIRTVVASQALSPADFAPVR</sequence>
<proteinExistence type="predicted"/>
<dbReference type="AlphaFoldDB" id="A0A1K2F928"/>
<evidence type="ECO:0000313" key="2">
    <source>
        <dbReference type="EMBL" id="SFY43672.1"/>
    </source>
</evidence>
<reference evidence="2 3" key="1">
    <citation type="submission" date="2016-11" db="EMBL/GenBank/DDBJ databases">
        <authorList>
            <person name="Jaros S."/>
            <person name="Januszkiewicz K."/>
            <person name="Wedrychowicz H."/>
        </authorList>
    </citation>
    <scope>NUCLEOTIDE SEQUENCE [LARGE SCALE GENOMIC DNA]</scope>
    <source>
        <strain evidence="2 3">OK807</strain>
    </source>
</reference>